<accession>A0ACA9L517</accession>
<gene>
    <name evidence="1" type="ORF">ACOLOM_LOCUS3082</name>
</gene>
<protein>
    <submittedName>
        <fullName evidence="1">3833_t:CDS:1</fullName>
    </submittedName>
</protein>
<dbReference type="Proteomes" id="UP000789525">
    <property type="component" value="Unassembled WGS sequence"/>
</dbReference>
<dbReference type="EMBL" id="CAJVPT010004395">
    <property type="protein sequence ID" value="CAG8507740.1"/>
    <property type="molecule type" value="Genomic_DNA"/>
</dbReference>
<reference evidence="1" key="1">
    <citation type="submission" date="2021-06" db="EMBL/GenBank/DDBJ databases">
        <authorList>
            <person name="Kallberg Y."/>
            <person name="Tangrot J."/>
            <person name="Rosling A."/>
        </authorList>
    </citation>
    <scope>NUCLEOTIDE SEQUENCE</scope>
    <source>
        <strain evidence="1">CL356</strain>
    </source>
</reference>
<organism evidence="1 2">
    <name type="scientific">Acaulospora colombiana</name>
    <dbReference type="NCBI Taxonomy" id="27376"/>
    <lineage>
        <taxon>Eukaryota</taxon>
        <taxon>Fungi</taxon>
        <taxon>Fungi incertae sedis</taxon>
        <taxon>Mucoromycota</taxon>
        <taxon>Glomeromycotina</taxon>
        <taxon>Glomeromycetes</taxon>
        <taxon>Diversisporales</taxon>
        <taxon>Acaulosporaceae</taxon>
        <taxon>Acaulospora</taxon>
    </lineage>
</organism>
<evidence type="ECO:0000313" key="2">
    <source>
        <dbReference type="Proteomes" id="UP000789525"/>
    </source>
</evidence>
<proteinExistence type="predicted"/>
<feature type="non-terminal residue" evidence="1">
    <location>
        <position position="344"/>
    </location>
</feature>
<sequence length="344" mass="36538">MPSPMTKGLNIPTGPLALLRCISELKLAPNTANMHSFTSTFYVLALAPILLPSRVAAHPIRIQKSTHITSTAAQIAVTKAEPSYPILFAREIDFTGPEADSTPGVIDNTSNADHLTSIIFDAAIDTEATASPRSTKRTSTSASTIPIVVPLSETYELQLPSSTITSTSNEPTSTPTPSSSSNVVEMPVYVVPAQAAPQMLEQMASISISSDIGTSLNIPDATSLPNLKATTYTSLDASSSTSTESILFNTNIQVLVIALLLITTFGAGSLIYLCWKRCKRAHKETAARAAITDNQITDQEAGLDIKESIEEIADYKRGVAPAGETGPHSRPAQFSDQGWGDYSL</sequence>
<comment type="caution">
    <text evidence="1">The sequence shown here is derived from an EMBL/GenBank/DDBJ whole genome shotgun (WGS) entry which is preliminary data.</text>
</comment>
<name>A0ACA9L517_9GLOM</name>
<evidence type="ECO:0000313" key="1">
    <source>
        <dbReference type="EMBL" id="CAG8507740.1"/>
    </source>
</evidence>
<keyword evidence="2" id="KW-1185">Reference proteome</keyword>